<protein>
    <submittedName>
        <fullName evidence="3">Spidroin-2-like</fullName>
    </submittedName>
</protein>
<dbReference type="GeneID" id="116525956"/>
<accession>A0A6J3EY04</accession>
<organism evidence="2 3">
    <name type="scientific">Sapajus apella</name>
    <name type="common">Brown-capped capuchin</name>
    <name type="synonym">Cebus apella</name>
    <dbReference type="NCBI Taxonomy" id="9515"/>
    <lineage>
        <taxon>Eukaryota</taxon>
        <taxon>Metazoa</taxon>
        <taxon>Chordata</taxon>
        <taxon>Craniata</taxon>
        <taxon>Vertebrata</taxon>
        <taxon>Euteleostomi</taxon>
        <taxon>Mammalia</taxon>
        <taxon>Eutheria</taxon>
        <taxon>Euarchontoglires</taxon>
        <taxon>Primates</taxon>
        <taxon>Haplorrhini</taxon>
        <taxon>Platyrrhini</taxon>
        <taxon>Cebidae</taxon>
        <taxon>Cebinae</taxon>
        <taxon>Sapajus</taxon>
    </lineage>
</organism>
<dbReference type="RefSeq" id="XP_032098064.1">
    <property type="nucleotide sequence ID" value="XM_032242173.1"/>
</dbReference>
<proteinExistence type="predicted"/>
<gene>
    <name evidence="3" type="primary">LOC116525956</name>
</gene>
<dbReference type="Proteomes" id="UP000504640">
    <property type="component" value="Unplaced"/>
</dbReference>
<sequence>MAQTQAGPHGPGRVLGHETLTLPSQDLLPGGLWRRSRPGILGQGEPQMGDEEATVGQVQVPGPSPWLEAAPVWAGGGGEATRGRRHSQSPAAILGKGSVCTEARPTPRAARRQWADCSRNSRKDVSVEAGQLGPSLVPRRRGRYQGPGPSTQGRAGCGGTWPGLGRLRGSGRALGCRMTSPGMEGEGWRVGGITRDGGGGTGRAHHLTPPGCFVQGRGSQGGKGVIGHLSWAPSWSCPSRQVMSLPSLGTCKWRDTWQSRSSHCGWVGTRVLQIVNTGYCIPAQLSLGAQCLKARCPSGSHRVWPSVMPSMTLREPPPLPGRGPCSSAPTARAPCLTCLWGTVTSVSPTTWGLQRLTAPLLQPPCPSLS</sequence>
<reference evidence="3" key="1">
    <citation type="submission" date="2025-08" db="UniProtKB">
        <authorList>
            <consortium name="RefSeq"/>
        </authorList>
    </citation>
    <scope>IDENTIFICATION</scope>
    <source>
        <tissue evidence="3">Blood</tissue>
    </source>
</reference>
<evidence type="ECO:0000313" key="3">
    <source>
        <dbReference type="RefSeq" id="XP_032098064.1"/>
    </source>
</evidence>
<name>A0A6J3EY04_SAPAP</name>
<dbReference type="AlphaFoldDB" id="A0A6J3EY04"/>
<feature type="region of interest" description="Disordered" evidence="1">
    <location>
        <begin position="135"/>
        <end position="163"/>
    </location>
</feature>
<evidence type="ECO:0000313" key="2">
    <source>
        <dbReference type="Proteomes" id="UP000504640"/>
    </source>
</evidence>
<keyword evidence="2" id="KW-1185">Reference proteome</keyword>
<evidence type="ECO:0000256" key="1">
    <source>
        <dbReference type="SAM" id="MobiDB-lite"/>
    </source>
</evidence>